<dbReference type="SMART" id="SM00317">
    <property type="entry name" value="SET"/>
    <property type="match status" value="1"/>
</dbReference>
<dbReference type="InterPro" id="IPR003616">
    <property type="entry name" value="Post-SET_dom"/>
</dbReference>
<sequence>MEAAEVASKRSKHDGFQRAADDLAEREENCAEWEENLTKRCVQDPESRNDDSSDEEVQDEDIHMQQHEQVPEQRDDIVDNANVIEATPTQSQVKDPSDDELDDDTEPVDPTLICADLAQGAESQPIPVYNAHNDARIPASFRYLRTSVLQTTGARELAEQGTQAMRSRGFDICARKRHKGIGPYRFNRTLKKFDTDGILECGAVCSSNQQCAATRVVSQGLTLPLYIKHTGTDRGFGVKCSRGILRNGFIAHYTGLGMTDSEAEQLRCQDAYLFGLDSFVGQHHAARQSTEDVDASRLPVVPETAIEAWSDDLRYLKLKEDDLPTPSPLKHKTHESHIVLDAQNAGNVARFVNHSCKPNCRMQAVLTEGDNGLWYKPALFAMTNIKADTEITYDYQYEVGSSAEALDCNCGARNCRGRFK</sequence>
<keyword evidence="12" id="KW-1185">Reference proteome</keyword>
<evidence type="ECO:0000256" key="1">
    <source>
        <dbReference type="ARBA" id="ARBA00004286"/>
    </source>
</evidence>
<dbReference type="GO" id="GO:0008270">
    <property type="term" value="F:zinc ion binding"/>
    <property type="evidence" value="ECO:0007669"/>
    <property type="project" value="InterPro"/>
</dbReference>
<name>A0AAW1NUR4_9CHLO</name>
<dbReference type="InterPro" id="IPR046341">
    <property type="entry name" value="SET_dom_sf"/>
</dbReference>
<gene>
    <name evidence="11" type="ORF">WJX73_005877</name>
</gene>
<keyword evidence="5" id="KW-0949">S-adenosyl-L-methionine</keyword>
<comment type="caution">
    <text evidence="11">The sequence shown here is derived from an EMBL/GenBank/DDBJ whole genome shotgun (WGS) entry which is preliminary data.</text>
</comment>
<dbReference type="PROSITE" id="PS50868">
    <property type="entry name" value="POST_SET"/>
    <property type="match status" value="1"/>
</dbReference>
<keyword evidence="2" id="KW-0158">Chromosome</keyword>
<reference evidence="11 12" key="1">
    <citation type="journal article" date="2024" name="Nat. Commun.">
        <title>Phylogenomics reveals the evolutionary origins of lichenization in chlorophyte algae.</title>
        <authorList>
            <person name="Puginier C."/>
            <person name="Libourel C."/>
            <person name="Otte J."/>
            <person name="Skaloud P."/>
            <person name="Haon M."/>
            <person name="Grisel S."/>
            <person name="Petersen M."/>
            <person name="Berrin J.G."/>
            <person name="Delaux P.M."/>
            <person name="Dal Grande F."/>
            <person name="Keller J."/>
        </authorList>
    </citation>
    <scope>NUCLEOTIDE SEQUENCE [LARGE SCALE GENOMIC DNA]</scope>
    <source>
        <strain evidence="11 12">SAG 2036</strain>
    </source>
</reference>
<feature type="compositionally biased region" description="Basic and acidic residues" evidence="8">
    <location>
        <begin position="36"/>
        <end position="51"/>
    </location>
</feature>
<keyword evidence="4" id="KW-0808">Transferase</keyword>
<dbReference type="SUPFAM" id="SSF82199">
    <property type="entry name" value="SET domain"/>
    <property type="match status" value="1"/>
</dbReference>
<dbReference type="GO" id="GO:0005634">
    <property type="term" value="C:nucleus"/>
    <property type="evidence" value="ECO:0007669"/>
    <property type="project" value="InterPro"/>
</dbReference>
<dbReference type="PROSITE" id="PS50280">
    <property type="entry name" value="SET"/>
    <property type="match status" value="1"/>
</dbReference>
<dbReference type="InterPro" id="IPR001214">
    <property type="entry name" value="SET_dom"/>
</dbReference>
<comment type="subcellular location">
    <subcellularLocation>
        <location evidence="1">Chromosome</location>
    </subcellularLocation>
</comment>
<dbReference type="GO" id="GO:0005694">
    <property type="term" value="C:chromosome"/>
    <property type="evidence" value="ECO:0007669"/>
    <property type="project" value="UniProtKB-SubCell"/>
</dbReference>
<dbReference type="GO" id="GO:0032259">
    <property type="term" value="P:methylation"/>
    <property type="evidence" value="ECO:0007669"/>
    <property type="project" value="UniProtKB-KW"/>
</dbReference>
<feature type="domain" description="SET" evidence="9">
    <location>
        <begin position="223"/>
        <end position="396"/>
    </location>
</feature>
<dbReference type="Pfam" id="PF00856">
    <property type="entry name" value="SET"/>
    <property type="match status" value="1"/>
</dbReference>
<dbReference type="InterPro" id="IPR007728">
    <property type="entry name" value="Pre-SET_dom"/>
</dbReference>
<evidence type="ECO:0000259" key="9">
    <source>
        <dbReference type="PROSITE" id="PS50280"/>
    </source>
</evidence>
<keyword evidence="7" id="KW-0862">Zinc</keyword>
<feature type="compositionally biased region" description="Basic and acidic residues" evidence="8">
    <location>
        <begin position="13"/>
        <end position="29"/>
    </location>
</feature>
<feature type="compositionally biased region" description="Basic and acidic residues" evidence="8">
    <location>
        <begin position="60"/>
        <end position="77"/>
    </location>
</feature>
<dbReference type="InterPro" id="IPR050973">
    <property type="entry name" value="H3K9_Histone-Lys_N-MTase"/>
</dbReference>
<dbReference type="AlphaFoldDB" id="A0AAW1NUR4"/>
<evidence type="ECO:0000256" key="6">
    <source>
        <dbReference type="ARBA" id="ARBA00022723"/>
    </source>
</evidence>
<feature type="domain" description="Post-SET" evidence="10">
    <location>
        <begin position="404"/>
        <end position="420"/>
    </location>
</feature>
<protein>
    <recommendedName>
        <fullName evidence="13">SET domain-containing protein</fullName>
    </recommendedName>
</protein>
<evidence type="ECO:0000256" key="5">
    <source>
        <dbReference type="ARBA" id="ARBA00022691"/>
    </source>
</evidence>
<evidence type="ECO:0000256" key="3">
    <source>
        <dbReference type="ARBA" id="ARBA00022603"/>
    </source>
</evidence>
<organism evidence="11 12">
    <name type="scientific">Symbiochloris irregularis</name>
    <dbReference type="NCBI Taxonomy" id="706552"/>
    <lineage>
        <taxon>Eukaryota</taxon>
        <taxon>Viridiplantae</taxon>
        <taxon>Chlorophyta</taxon>
        <taxon>core chlorophytes</taxon>
        <taxon>Trebouxiophyceae</taxon>
        <taxon>Trebouxiales</taxon>
        <taxon>Trebouxiaceae</taxon>
        <taxon>Symbiochloris</taxon>
    </lineage>
</organism>
<evidence type="ECO:0000256" key="8">
    <source>
        <dbReference type="SAM" id="MobiDB-lite"/>
    </source>
</evidence>
<dbReference type="PANTHER" id="PTHR46223:SF3">
    <property type="entry name" value="HISTONE-LYSINE N-METHYLTRANSFERASE SET-23"/>
    <property type="match status" value="1"/>
</dbReference>
<dbReference type="GO" id="GO:0042054">
    <property type="term" value="F:histone methyltransferase activity"/>
    <property type="evidence" value="ECO:0007669"/>
    <property type="project" value="InterPro"/>
</dbReference>
<dbReference type="Proteomes" id="UP001465755">
    <property type="component" value="Unassembled WGS sequence"/>
</dbReference>
<evidence type="ECO:0000313" key="11">
    <source>
        <dbReference type="EMBL" id="KAK9798515.1"/>
    </source>
</evidence>
<proteinExistence type="predicted"/>
<feature type="region of interest" description="Disordered" evidence="8">
    <location>
        <begin position="1"/>
        <end position="105"/>
    </location>
</feature>
<evidence type="ECO:0008006" key="13">
    <source>
        <dbReference type="Google" id="ProtNLM"/>
    </source>
</evidence>
<accession>A0AAW1NUR4</accession>
<evidence type="ECO:0000256" key="7">
    <source>
        <dbReference type="ARBA" id="ARBA00022833"/>
    </source>
</evidence>
<evidence type="ECO:0000256" key="4">
    <source>
        <dbReference type="ARBA" id="ARBA00022679"/>
    </source>
</evidence>
<evidence type="ECO:0000259" key="10">
    <source>
        <dbReference type="PROSITE" id="PS50868"/>
    </source>
</evidence>
<dbReference type="PANTHER" id="PTHR46223">
    <property type="entry name" value="HISTONE-LYSINE N-METHYLTRANSFERASE SUV39H"/>
    <property type="match status" value="1"/>
</dbReference>
<dbReference type="EMBL" id="JALJOQ010000098">
    <property type="protein sequence ID" value="KAK9798515.1"/>
    <property type="molecule type" value="Genomic_DNA"/>
</dbReference>
<evidence type="ECO:0000313" key="12">
    <source>
        <dbReference type="Proteomes" id="UP001465755"/>
    </source>
</evidence>
<keyword evidence="3" id="KW-0489">Methyltransferase</keyword>
<dbReference type="Gene3D" id="2.170.270.10">
    <property type="entry name" value="SET domain"/>
    <property type="match status" value="1"/>
</dbReference>
<evidence type="ECO:0000256" key="2">
    <source>
        <dbReference type="ARBA" id="ARBA00022454"/>
    </source>
</evidence>
<keyword evidence="6" id="KW-0479">Metal-binding</keyword>
<dbReference type="Pfam" id="PF05033">
    <property type="entry name" value="Pre-SET"/>
    <property type="match status" value="1"/>
</dbReference>